<dbReference type="EMBL" id="HG002294">
    <property type="protein sequence ID" value="CDF40993.1"/>
    <property type="molecule type" value="Genomic_DNA"/>
</dbReference>
<accession>R7QTI5</accession>
<dbReference type="AlphaFoldDB" id="R7QTI5"/>
<reference evidence="2" key="1">
    <citation type="journal article" date="2013" name="Proc. Natl. Acad. Sci. U.S.A.">
        <title>Genome structure and metabolic features in the red seaweed Chondrus crispus shed light on evolution of the Archaeplastida.</title>
        <authorList>
            <person name="Collen J."/>
            <person name="Porcel B."/>
            <person name="Carre W."/>
            <person name="Ball S.G."/>
            <person name="Chaparro C."/>
            <person name="Tonon T."/>
            <person name="Barbeyron T."/>
            <person name="Michel G."/>
            <person name="Noel B."/>
            <person name="Valentin K."/>
            <person name="Elias M."/>
            <person name="Artiguenave F."/>
            <person name="Arun A."/>
            <person name="Aury J.M."/>
            <person name="Barbosa-Neto J.F."/>
            <person name="Bothwell J.H."/>
            <person name="Bouget F.Y."/>
            <person name="Brillet L."/>
            <person name="Cabello-Hurtado F."/>
            <person name="Capella-Gutierrez S."/>
            <person name="Charrier B."/>
            <person name="Cladiere L."/>
            <person name="Cock J.M."/>
            <person name="Coelho S.M."/>
            <person name="Colleoni C."/>
            <person name="Czjzek M."/>
            <person name="Da Silva C."/>
            <person name="Delage L."/>
            <person name="Denoeud F."/>
            <person name="Deschamps P."/>
            <person name="Dittami S.M."/>
            <person name="Gabaldon T."/>
            <person name="Gachon C.M."/>
            <person name="Groisillier A."/>
            <person name="Herve C."/>
            <person name="Jabbari K."/>
            <person name="Katinka M."/>
            <person name="Kloareg B."/>
            <person name="Kowalczyk N."/>
            <person name="Labadie K."/>
            <person name="Leblanc C."/>
            <person name="Lopez P.J."/>
            <person name="McLachlan D.H."/>
            <person name="Meslet-Cladiere L."/>
            <person name="Moustafa A."/>
            <person name="Nehr Z."/>
            <person name="Nyvall Collen P."/>
            <person name="Panaud O."/>
            <person name="Partensky F."/>
            <person name="Poulain J."/>
            <person name="Rensing S.A."/>
            <person name="Rousvoal S."/>
            <person name="Samson G."/>
            <person name="Symeonidi A."/>
            <person name="Weissenbach J."/>
            <person name="Zambounis A."/>
            <person name="Wincker P."/>
            <person name="Boyen C."/>
        </authorList>
    </citation>
    <scope>NUCLEOTIDE SEQUENCE [LARGE SCALE GENOMIC DNA]</scope>
    <source>
        <strain evidence="2">cv. Stackhouse</strain>
    </source>
</reference>
<proteinExistence type="predicted"/>
<gene>
    <name evidence="1" type="ORF">CHC_T00007573001</name>
</gene>
<sequence length="141" mass="15619">MVPRMLRLSRRLCTNLPSPLSSLPAQLHREAVATQSLLSSAQEACATAAVEGSDEIERAQARALTKAALERYVALVARGSPPVQLSPMGGGVEGEEKADWKETVRDRNDVMRALGEDVHRLRMAVFQGNRPRVWMGWHGWF</sequence>
<evidence type="ECO:0000313" key="1">
    <source>
        <dbReference type="EMBL" id="CDF40993.1"/>
    </source>
</evidence>
<dbReference type="KEGG" id="ccp:CHC_T00007573001"/>
<dbReference type="Proteomes" id="UP000012073">
    <property type="component" value="Unassembled WGS sequence"/>
</dbReference>
<keyword evidence="2" id="KW-1185">Reference proteome</keyword>
<protein>
    <submittedName>
        <fullName evidence="1">Uncharacterized protein</fullName>
    </submittedName>
</protein>
<dbReference type="Gramene" id="CDF40993">
    <property type="protein sequence ID" value="CDF40993"/>
    <property type="gene ID" value="CHC_T00007573001"/>
</dbReference>
<dbReference type="GeneID" id="17319001"/>
<evidence type="ECO:0000313" key="2">
    <source>
        <dbReference type="Proteomes" id="UP000012073"/>
    </source>
</evidence>
<name>R7QTI5_CHOCR</name>
<organism evidence="1 2">
    <name type="scientific">Chondrus crispus</name>
    <name type="common">Carrageen Irish moss</name>
    <name type="synonym">Polymorpha crispa</name>
    <dbReference type="NCBI Taxonomy" id="2769"/>
    <lineage>
        <taxon>Eukaryota</taxon>
        <taxon>Rhodophyta</taxon>
        <taxon>Florideophyceae</taxon>
        <taxon>Rhodymeniophycidae</taxon>
        <taxon>Gigartinales</taxon>
        <taxon>Gigartinaceae</taxon>
        <taxon>Chondrus</taxon>
    </lineage>
</organism>
<dbReference type="RefSeq" id="XP_005711287.1">
    <property type="nucleotide sequence ID" value="XM_005711230.1"/>
</dbReference>